<proteinExistence type="inferred from homology"/>
<evidence type="ECO:0000256" key="6">
    <source>
        <dbReference type="SAM" id="MobiDB-lite"/>
    </source>
</evidence>
<comment type="similarity">
    <text evidence="1 4 5">Belongs to the universal ribosomal protein uL15 family.</text>
</comment>
<protein>
    <recommendedName>
        <fullName evidence="4">Large ribosomal subunit protein uL15</fullName>
    </recommendedName>
</protein>
<organism evidence="8 9">
    <name type="scientific">Candidatus Harrisonbacteria bacterium RIFCSPLOWO2_02_FULL_45_10c</name>
    <dbReference type="NCBI Taxonomy" id="1798410"/>
    <lineage>
        <taxon>Bacteria</taxon>
        <taxon>Candidatus Harrisoniibacteriota</taxon>
    </lineage>
</organism>
<keyword evidence="4" id="KW-0699">rRNA-binding</keyword>
<dbReference type="PROSITE" id="PS00475">
    <property type="entry name" value="RIBOSOMAL_L15"/>
    <property type="match status" value="1"/>
</dbReference>
<dbReference type="SUPFAM" id="SSF52080">
    <property type="entry name" value="Ribosomal proteins L15p and L18e"/>
    <property type="match status" value="1"/>
</dbReference>
<evidence type="ECO:0000256" key="5">
    <source>
        <dbReference type="RuleBase" id="RU003888"/>
    </source>
</evidence>
<name>A0A1G1ZV41_9BACT</name>
<evidence type="ECO:0000256" key="4">
    <source>
        <dbReference type="HAMAP-Rule" id="MF_01341"/>
    </source>
</evidence>
<dbReference type="InterPro" id="IPR021131">
    <property type="entry name" value="Ribosomal_uL15/eL18"/>
</dbReference>
<dbReference type="PANTHER" id="PTHR12934">
    <property type="entry name" value="50S RIBOSOMAL PROTEIN L15"/>
    <property type="match status" value="1"/>
</dbReference>
<reference evidence="8 9" key="1">
    <citation type="journal article" date="2016" name="Nat. Commun.">
        <title>Thousands of microbial genomes shed light on interconnected biogeochemical processes in an aquifer system.</title>
        <authorList>
            <person name="Anantharaman K."/>
            <person name="Brown C.T."/>
            <person name="Hug L.A."/>
            <person name="Sharon I."/>
            <person name="Castelle C.J."/>
            <person name="Probst A.J."/>
            <person name="Thomas B.C."/>
            <person name="Singh A."/>
            <person name="Wilkins M.J."/>
            <person name="Karaoz U."/>
            <person name="Brodie E.L."/>
            <person name="Williams K.H."/>
            <person name="Hubbard S.S."/>
            <person name="Banfield J.F."/>
        </authorList>
    </citation>
    <scope>NUCLEOTIDE SEQUENCE [LARGE SCALE GENOMIC DNA]</scope>
</reference>
<dbReference type="PANTHER" id="PTHR12934:SF11">
    <property type="entry name" value="LARGE RIBOSOMAL SUBUNIT PROTEIN UL15M"/>
    <property type="match status" value="1"/>
</dbReference>
<dbReference type="EMBL" id="MHJM01000002">
    <property type="protein sequence ID" value="OGY68335.1"/>
    <property type="molecule type" value="Genomic_DNA"/>
</dbReference>
<evidence type="ECO:0000313" key="9">
    <source>
        <dbReference type="Proteomes" id="UP000176284"/>
    </source>
</evidence>
<dbReference type="STRING" id="1798410.A3H63_02840"/>
<evidence type="ECO:0000256" key="3">
    <source>
        <dbReference type="ARBA" id="ARBA00023274"/>
    </source>
</evidence>
<comment type="subunit">
    <text evidence="4">Part of the 50S ribosomal subunit.</text>
</comment>
<keyword evidence="3 4" id="KW-0687">Ribonucleoprotein</keyword>
<comment type="function">
    <text evidence="4">Binds to the 23S rRNA.</text>
</comment>
<dbReference type="Gene3D" id="3.100.10.10">
    <property type="match status" value="1"/>
</dbReference>
<dbReference type="InterPro" id="IPR030878">
    <property type="entry name" value="Ribosomal_uL15"/>
</dbReference>
<comment type="caution">
    <text evidence="8">The sequence shown here is derived from an EMBL/GenBank/DDBJ whole genome shotgun (WGS) entry which is preliminary data.</text>
</comment>
<dbReference type="InterPro" id="IPR036227">
    <property type="entry name" value="Ribosomal_uL15/eL18_sf"/>
</dbReference>
<dbReference type="GO" id="GO:0006412">
    <property type="term" value="P:translation"/>
    <property type="evidence" value="ECO:0007669"/>
    <property type="project" value="UniProtKB-UniRule"/>
</dbReference>
<sequence>MDVFKYSKQKNKKAKRMGRGGSRGTSAGRGTKGQGSRSGHRIRPAERDYLIRLPKLRGYKNKSLRRKSKVLNIEDLQKSSETVFSANKLGKVKILGNGELTKAVTVSGLKVSKSARDKIIAAGGKIE</sequence>
<dbReference type="Pfam" id="PF00828">
    <property type="entry name" value="Ribosomal_L27A"/>
    <property type="match status" value="1"/>
</dbReference>
<keyword evidence="2 4" id="KW-0689">Ribosomal protein</keyword>
<evidence type="ECO:0000259" key="7">
    <source>
        <dbReference type="Pfam" id="PF00828"/>
    </source>
</evidence>
<dbReference type="GO" id="GO:0015934">
    <property type="term" value="C:large ribosomal subunit"/>
    <property type="evidence" value="ECO:0007669"/>
    <property type="project" value="InterPro"/>
</dbReference>
<dbReference type="InterPro" id="IPR001196">
    <property type="entry name" value="Ribosomal_uL15_CS"/>
</dbReference>
<evidence type="ECO:0000256" key="1">
    <source>
        <dbReference type="ARBA" id="ARBA00007320"/>
    </source>
</evidence>
<dbReference type="GO" id="GO:0003735">
    <property type="term" value="F:structural constituent of ribosome"/>
    <property type="evidence" value="ECO:0007669"/>
    <property type="project" value="InterPro"/>
</dbReference>
<dbReference type="HAMAP" id="MF_01341">
    <property type="entry name" value="Ribosomal_uL15"/>
    <property type="match status" value="1"/>
</dbReference>
<gene>
    <name evidence="4" type="primary">rplO</name>
    <name evidence="8" type="ORF">A3H63_02840</name>
</gene>
<dbReference type="AlphaFoldDB" id="A0A1G1ZV41"/>
<dbReference type="GO" id="GO:0019843">
    <property type="term" value="F:rRNA binding"/>
    <property type="evidence" value="ECO:0007669"/>
    <property type="project" value="UniProtKB-UniRule"/>
</dbReference>
<dbReference type="Proteomes" id="UP000176284">
    <property type="component" value="Unassembled WGS sequence"/>
</dbReference>
<dbReference type="InterPro" id="IPR005749">
    <property type="entry name" value="Ribosomal_uL15_bac-type"/>
</dbReference>
<evidence type="ECO:0000256" key="2">
    <source>
        <dbReference type="ARBA" id="ARBA00022980"/>
    </source>
</evidence>
<evidence type="ECO:0000313" key="8">
    <source>
        <dbReference type="EMBL" id="OGY68335.1"/>
    </source>
</evidence>
<accession>A0A1G1ZV41</accession>
<feature type="region of interest" description="Disordered" evidence="6">
    <location>
        <begin position="1"/>
        <end position="46"/>
    </location>
</feature>
<feature type="compositionally biased region" description="Basic residues" evidence="6">
    <location>
        <begin position="7"/>
        <end position="18"/>
    </location>
</feature>
<keyword evidence="4" id="KW-0694">RNA-binding</keyword>
<feature type="domain" description="Large ribosomal subunit protein uL15/eL18" evidence="7">
    <location>
        <begin position="53"/>
        <end position="127"/>
    </location>
</feature>